<evidence type="ECO:0000256" key="3">
    <source>
        <dbReference type="ARBA" id="ARBA00022676"/>
    </source>
</evidence>
<name>A0ABN9VY23_9DINO</name>
<evidence type="ECO:0000256" key="2">
    <source>
        <dbReference type="ARBA" id="ARBA00007647"/>
    </source>
</evidence>
<comment type="similarity">
    <text evidence="2">Belongs to the glycosyltransferase 92 family.</text>
</comment>
<dbReference type="InterPro" id="IPR008166">
    <property type="entry name" value="Glyco_transf_92"/>
</dbReference>
<accession>A0ABN9VY23</accession>
<evidence type="ECO:0008006" key="10">
    <source>
        <dbReference type="Google" id="ProtNLM"/>
    </source>
</evidence>
<dbReference type="Proteomes" id="UP001189429">
    <property type="component" value="Unassembled WGS sequence"/>
</dbReference>
<sequence length="555" mass="62952">MVEFILRSGLFAFLYFRSDAIMLAQLEQKGHAQPSRPQMLSPWMETQQPCCNEGGNKVVRSRRDLWPAHAKAWHPVPILLDAFPDRDNGNVHMQLARNQTFDINEEASLSFKVTYKVGGQSEPYTEQCKKEGGLQVDNPGMMFFLARPVPPHVSGVLSNGNAIEAVLHKTNQPHDGDTWVPPRLSHHTAEYPPIRVWQKHPGHKRSQQPFLTACTIARADETASVKNWTSYMHLVGVDHVFVYMVEREESSYDAYFSDLGSARFITLVPWPFSPGGYKARLSQVGAYDNCMWRQKRRATWTLQAQHDEYIQPLGTYRNLKELLHHHGNHISVTALETGWFKLSSIGLRTGPNGLEAVETPEARRLYSDEGPADGLNVFSEEFSYRAAAPFGVQVCEGGAASNTCKAFRAGNNFMHFFARPDDVVQTGVHAIVEFVNDSVVRGYFDPFNEARINHFSEYAGDRYKHEINIEIDCQGGRENVPQSRAAFLKDSSMFVMRTCVEMLWSYGYLTPEVEACVSRNWQRSKTDRIVMYRNVSGDSLFERGASVVCESFQFE</sequence>
<protein>
    <recommendedName>
        <fullName evidence="10">Glycosyltransferase family 92 protein</fullName>
    </recommendedName>
</protein>
<dbReference type="PANTHER" id="PTHR21461:SF69">
    <property type="entry name" value="GLYCOSYLTRANSFERASE FAMILY 92 PROTEIN"/>
    <property type="match status" value="1"/>
</dbReference>
<reference evidence="8" key="1">
    <citation type="submission" date="2023-10" db="EMBL/GenBank/DDBJ databases">
        <authorList>
            <person name="Chen Y."/>
            <person name="Shah S."/>
            <person name="Dougan E. K."/>
            <person name="Thang M."/>
            <person name="Chan C."/>
        </authorList>
    </citation>
    <scope>NUCLEOTIDE SEQUENCE [LARGE SCALE GENOMIC DNA]</scope>
</reference>
<dbReference type="EMBL" id="CAUYUJ010017810">
    <property type="protein sequence ID" value="CAK0878087.1"/>
    <property type="molecule type" value="Genomic_DNA"/>
</dbReference>
<keyword evidence="5" id="KW-0812">Transmembrane</keyword>
<dbReference type="Pfam" id="PF01697">
    <property type="entry name" value="Glyco_transf_92"/>
    <property type="match status" value="1"/>
</dbReference>
<evidence type="ECO:0000256" key="5">
    <source>
        <dbReference type="ARBA" id="ARBA00022692"/>
    </source>
</evidence>
<organism evidence="8 9">
    <name type="scientific">Prorocentrum cordatum</name>
    <dbReference type="NCBI Taxonomy" id="2364126"/>
    <lineage>
        <taxon>Eukaryota</taxon>
        <taxon>Sar</taxon>
        <taxon>Alveolata</taxon>
        <taxon>Dinophyceae</taxon>
        <taxon>Prorocentrales</taxon>
        <taxon>Prorocentraceae</taxon>
        <taxon>Prorocentrum</taxon>
    </lineage>
</organism>
<comment type="subcellular location">
    <subcellularLocation>
        <location evidence="1">Membrane</location>
        <topology evidence="1">Single-pass membrane protein</topology>
    </subcellularLocation>
</comment>
<comment type="caution">
    <text evidence="8">The sequence shown here is derived from an EMBL/GenBank/DDBJ whole genome shotgun (WGS) entry which is preliminary data.</text>
</comment>
<keyword evidence="9" id="KW-1185">Reference proteome</keyword>
<keyword evidence="3" id="KW-0328">Glycosyltransferase</keyword>
<dbReference type="PANTHER" id="PTHR21461">
    <property type="entry name" value="GLYCOSYLTRANSFERASE FAMILY 92 PROTEIN"/>
    <property type="match status" value="1"/>
</dbReference>
<keyword evidence="4" id="KW-0808">Transferase</keyword>
<evidence type="ECO:0000256" key="1">
    <source>
        <dbReference type="ARBA" id="ARBA00004167"/>
    </source>
</evidence>
<evidence type="ECO:0000256" key="7">
    <source>
        <dbReference type="ARBA" id="ARBA00023136"/>
    </source>
</evidence>
<keyword evidence="6" id="KW-1133">Transmembrane helix</keyword>
<evidence type="ECO:0000256" key="6">
    <source>
        <dbReference type="ARBA" id="ARBA00022989"/>
    </source>
</evidence>
<evidence type="ECO:0000313" key="9">
    <source>
        <dbReference type="Proteomes" id="UP001189429"/>
    </source>
</evidence>
<gene>
    <name evidence="8" type="ORF">PCOR1329_LOCUS61966</name>
</gene>
<keyword evidence="7" id="KW-0472">Membrane</keyword>
<evidence type="ECO:0000256" key="4">
    <source>
        <dbReference type="ARBA" id="ARBA00022679"/>
    </source>
</evidence>
<proteinExistence type="inferred from homology"/>
<evidence type="ECO:0000313" key="8">
    <source>
        <dbReference type="EMBL" id="CAK0878087.1"/>
    </source>
</evidence>